<reference evidence="2" key="1">
    <citation type="submission" date="2025-08" db="UniProtKB">
        <authorList>
            <consortium name="Ensembl"/>
        </authorList>
    </citation>
    <scope>IDENTIFICATION</scope>
</reference>
<dbReference type="PANTHER" id="PTHR14583">
    <property type="entry name" value="UNCHARACTERIZED PROTEIN C19ORF57 FAMILY MEMBER"/>
    <property type="match status" value="1"/>
</dbReference>
<feature type="compositionally biased region" description="Low complexity" evidence="1">
    <location>
        <begin position="64"/>
        <end position="77"/>
    </location>
</feature>
<feature type="region of interest" description="Disordered" evidence="1">
    <location>
        <begin position="398"/>
        <end position="429"/>
    </location>
</feature>
<dbReference type="InterPro" id="IPR031441">
    <property type="entry name" value="Brme1"/>
</dbReference>
<evidence type="ECO:0000313" key="3">
    <source>
        <dbReference type="Proteomes" id="UP000694381"/>
    </source>
</evidence>
<dbReference type="OMA" id="HETQEPT"/>
<dbReference type="Proteomes" id="UP000694381">
    <property type="component" value="Unassembled WGS sequence"/>
</dbReference>
<accession>A0A8C6QQJ5</accession>
<dbReference type="Pfam" id="PF15710">
    <property type="entry name" value="Brme1"/>
    <property type="match status" value="2"/>
</dbReference>
<proteinExistence type="predicted"/>
<reference evidence="2" key="2">
    <citation type="submission" date="2025-09" db="UniProtKB">
        <authorList>
            <consortium name="Ensembl"/>
        </authorList>
    </citation>
    <scope>IDENTIFICATION</scope>
</reference>
<organism evidence="2 3">
    <name type="scientific">Nannospalax galili</name>
    <name type="common">Northern Israeli blind subterranean mole rat</name>
    <name type="synonym">Spalax galili</name>
    <dbReference type="NCBI Taxonomy" id="1026970"/>
    <lineage>
        <taxon>Eukaryota</taxon>
        <taxon>Metazoa</taxon>
        <taxon>Chordata</taxon>
        <taxon>Craniata</taxon>
        <taxon>Vertebrata</taxon>
        <taxon>Euteleostomi</taxon>
        <taxon>Mammalia</taxon>
        <taxon>Eutheria</taxon>
        <taxon>Euarchontoglires</taxon>
        <taxon>Glires</taxon>
        <taxon>Rodentia</taxon>
        <taxon>Myomorpha</taxon>
        <taxon>Muroidea</taxon>
        <taxon>Spalacidae</taxon>
        <taxon>Spalacinae</taxon>
        <taxon>Nannospalax</taxon>
    </lineage>
</organism>
<dbReference type="GO" id="GO:1990918">
    <property type="term" value="P:double-strand break repair involved in meiotic recombination"/>
    <property type="evidence" value="ECO:0007669"/>
    <property type="project" value="InterPro"/>
</dbReference>
<evidence type="ECO:0000313" key="2">
    <source>
        <dbReference type="Ensembl" id="ENSNGAP00000005511.1"/>
    </source>
</evidence>
<evidence type="ECO:0000256" key="1">
    <source>
        <dbReference type="SAM" id="MobiDB-lite"/>
    </source>
</evidence>
<sequence length="552" mass="58386">LPKRPKNLRLRNSPGSLLGHFHHPGESEDSSGLATSAEPSREEPGPAASSCPSEDTGAPSDLGPPEQESPSQETSPELGTYQAGSQLQEEALRLPRHEATPEVGTAPSDSGRASKDIWIGTIPPDVGSLGNNSPEAQKVCVPDSCGQERHLPNGNDEDREVDSRDPQQGDAQGGGAGAQQPREPQEGQGIPYTLASAPALDPTWYVTQDLPAPSQTLCGTVIEAASSHSSPGNTSLRENVITDVNSGLQQRALVVAGPLGSLSKRAPGRGYNRTFLGYTALAETTENQGEANLEDESCGDTVVSLAAILAVTPGKQPTVDTKGPGHLACEMALGVQTEDPGPDGQWLGGMQMLESQVQPMNQKTVELGSQNCQQDLEGLSLSPPTSLLEYSWAASGLSQGSGACHSSPRFPEEPAGQPPPVPDPPDRATLQESSAMELDFLPDSQIQDALNTPDLEAFFPAENVPGLGWPDPRPCATGEDPVGVAKAQPRPLLGTQAQEEVCQMQDATDTVRGLVVELSNLNRLIMSTHRDLEAFKRRRRLPLPWGRRSEGT</sequence>
<dbReference type="GeneTree" id="ENSGT00390000016855"/>
<dbReference type="Ensembl" id="ENSNGAT00000009506.1">
    <property type="protein sequence ID" value="ENSNGAP00000005511.1"/>
    <property type="gene ID" value="ENSNGAG00000007857.1"/>
</dbReference>
<feature type="compositionally biased region" description="Basic and acidic residues" evidence="1">
    <location>
        <begin position="90"/>
        <end position="100"/>
    </location>
</feature>
<dbReference type="PANTHER" id="PTHR14583:SF0">
    <property type="entry name" value="BREAK REPAIR MEIOTIC RECOMBINASE RECRUITMENT FACTOR 1"/>
    <property type="match status" value="1"/>
</dbReference>
<name>A0A8C6QQJ5_NANGA</name>
<dbReference type="AlphaFoldDB" id="A0A8C6QQJ5"/>
<gene>
    <name evidence="2" type="primary">Brme1</name>
</gene>
<feature type="region of interest" description="Disordered" evidence="1">
    <location>
        <begin position="1"/>
        <end position="193"/>
    </location>
</feature>
<keyword evidence="3" id="KW-1185">Reference proteome</keyword>
<protein>
    <submittedName>
        <fullName evidence="2">Uncharacterized protein</fullName>
    </submittedName>
</protein>